<evidence type="ECO:0000256" key="9">
    <source>
        <dbReference type="SAM" id="Phobius"/>
    </source>
</evidence>
<evidence type="ECO:0000313" key="12">
    <source>
        <dbReference type="WBParaSite" id="Hba_06768"/>
    </source>
</evidence>
<feature type="transmembrane region" description="Helical" evidence="9">
    <location>
        <begin position="41"/>
        <end position="62"/>
    </location>
</feature>
<feature type="domain" description="G-protein coupled receptors family 1 profile" evidence="10">
    <location>
        <begin position="1"/>
        <end position="74"/>
    </location>
</feature>
<keyword evidence="7 8" id="KW-0807">Transducer</keyword>
<dbReference type="PRINTS" id="PR00237">
    <property type="entry name" value="GPCRRHODOPSN"/>
</dbReference>
<dbReference type="PANTHER" id="PTHR45695">
    <property type="entry name" value="LEUCOKININ RECEPTOR-RELATED"/>
    <property type="match status" value="1"/>
</dbReference>
<dbReference type="Proteomes" id="UP000095283">
    <property type="component" value="Unplaced"/>
</dbReference>
<evidence type="ECO:0000256" key="4">
    <source>
        <dbReference type="ARBA" id="ARBA00023040"/>
    </source>
</evidence>
<reference evidence="12" key="1">
    <citation type="submission" date="2016-11" db="UniProtKB">
        <authorList>
            <consortium name="WormBaseParasite"/>
        </authorList>
    </citation>
    <scope>IDENTIFICATION</scope>
</reference>
<dbReference type="InterPro" id="IPR000276">
    <property type="entry name" value="GPCR_Rhodpsn"/>
</dbReference>
<keyword evidence="6 8" id="KW-0675">Receptor</keyword>
<accession>A0A1I7WNP3</accession>
<dbReference type="PANTHER" id="PTHR45695:SF15">
    <property type="entry name" value="OPSIN RH2"/>
    <property type="match status" value="1"/>
</dbReference>
<sequence>MSTWLNSTTSCASIYTLVAVTADRYLAICHTLKYTLWEAGYTLYVIAAIWIVSGSLAIPNLYGYDEVSVIFELI</sequence>
<dbReference type="AlphaFoldDB" id="A0A1I7WNP3"/>
<dbReference type="SUPFAM" id="SSF81321">
    <property type="entry name" value="Family A G protein-coupled receptor-like"/>
    <property type="match status" value="1"/>
</dbReference>
<evidence type="ECO:0000256" key="7">
    <source>
        <dbReference type="ARBA" id="ARBA00023224"/>
    </source>
</evidence>
<evidence type="ECO:0000256" key="6">
    <source>
        <dbReference type="ARBA" id="ARBA00023170"/>
    </source>
</evidence>
<comment type="similarity">
    <text evidence="8">Belongs to the G-protein coupled receptor 1 family.</text>
</comment>
<evidence type="ECO:0000256" key="2">
    <source>
        <dbReference type="ARBA" id="ARBA00022692"/>
    </source>
</evidence>
<dbReference type="Gene3D" id="1.20.1070.10">
    <property type="entry name" value="Rhodopsin 7-helix transmembrane proteins"/>
    <property type="match status" value="1"/>
</dbReference>
<comment type="subcellular location">
    <subcellularLocation>
        <location evidence="1">Membrane</location>
        <topology evidence="1">Multi-pass membrane protein</topology>
    </subcellularLocation>
</comment>
<proteinExistence type="inferred from homology"/>
<protein>
    <submittedName>
        <fullName evidence="12">G_PROTEIN_RECEP_F1_2 domain-containing protein</fullName>
    </submittedName>
</protein>
<keyword evidence="3 9" id="KW-1133">Transmembrane helix</keyword>
<evidence type="ECO:0000256" key="3">
    <source>
        <dbReference type="ARBA" id="ARBA00022989"/>
    </source>
</evidence>
<evidence type="ECO:0000259" key="10">
    <source>
        <dbReference type="PROSITE" id="PS50262"/>
    </source>
</evidence>
<keyword evidence="5 9" id="KW-0472">Membrane</keyword>
<keyword evidence="11" id="KW-1185">Reference proteome</keyword>
<dbReference type="PROSITE" id="PS00237">
    <property type="entry name" value="G_PROTEIN_RECEP_F1_1"/>
    <property type="match status" value="1"/>
</dbReference>
<dbReference type="WBParaSite" id="Hba_06768">
    <property type="protein sequence ID" value="Hba_06768"/>
    <property type="gene ID" value="Hba_06768"/>
</dbReference>
<keyword evidence="2 8" id="KW-0812">Transmembrane</keyword>
<dbReference type="PROSITE" id="PS50262">
    <property type="entry name" value="G_PROTEIN_RECEP_F1_2"/>
    <property type="match status" value="1"/>
</dbReference>
<keyword evidence="4 8" id="KW-0297">G-protein coupled receptor</keyword>
<dbReference type="Pfam" id="PF00001">
    <property type="entry name" value="7tm_1"/>
    <property type="match status" value="1"/>
</dbReference>
<dbReference type="GO" id="GO:0004930">
    <property type="term" value="F:G protein-coupled receptor activity"/>
    <property type="evidence" value="ECO:0007669"/>
    <property type="project" value="UniProtKB-KW"/>
</dbReference>
<evidence type="ECO:0000256" key="1">
    <source>
        <dbReference type="ARBA" id="ARBA00004141"/>
    </source>
</evidence>
<evidence type="ECO:0000256" key="5">
    <source>
        <dbReference type="ARBA" id="ARBA00023136"/>
    </source>
</evidence>
<name>A0A1I7WNP3_HETBA</name>
<evidence type="ECO:0000313" key="11">
    <source>
        <dbReference type="Proteomes" id="UP000095283"/>
    </source>
</evidence>
<dbReference type="GO" id="GO:0005886">
    <property type="term" value="C:plasma membrane"/>
    <property type="evidence" value="ECO:0007669"/>
    <property type="project" value="TreeGrafter"/>
</dbReference>
<organism evidence="11 12">
    <name type="scientific">Heterorhabditis bacteriophora</name>
    <name type="common">Entomopathogenic nematode worm</name>
    <dbReference type="NCBI Taxonomy" id="37862"/>
    <lineage>
        <taxon>Eukaryota</taxon>
        <taxon>Metazoa</taxon>
        <taxon>Ecdysozoa</taxon>
        <taxon>Nematoda</taxon>
        <taxon>Chromadorea</taxon>
        <taxon>Rhabditida</taxon>
        <taxon>Rhabditina</taxon>
        <taxon>Rhabditomorpha</taxon>
        <taxon>Strongyloidea</taxon>
        <taxon>Heterorhabditidae</taxon>
        <taxon>Heterorhabditis</taxon>
    </lineage>
</organism>
<dbReference type="InterPro" id="IPR017452">
    <property type="entry name" value="GPCR_Rhodpsn_7TM"/>
</dbReference>
<evidence type="ECO:0000256" key="8">
    <source>
        <dbReference type="RuleBase" id="RU000688"/>
    </source>
</evidence>